<comment type="caution">
    <text evidence="8">Lacks conserved residue(s) required for the propagation of feature annotation.</text>
</comment>
<evidence type="ECO:0000256" key="2">
    <source>
        <dbReference type="ARBA" id="ARBA00022490"/>
    </source>
</evidence>
<evidence type="ECO:0000256" key="8">
    <source>
        <dbReference type="HAMAP-Rule" id="MF_00022"/>
    </source>
</evidence>
<dbReference type="InterPro" id="IPR020751">
    <property type="entry name" value="aa-tRNA-synth_I_codon-bd_sub2"/>
</dbReference>
<dbReference type="GO" id="GO:0004818">
    <property type="term" value="F:glutamate-tRNA ligase activity"/>
    <property type="evidence" value="ECO:0007669"/>
    <property type="project" value="UniProtKB-UniRule"/>
</dbReference>
<reference evidence="11 12" key="1">
    <citation type="submission" date="2019-11" db="EMBL/GenBank/DDBJ databases">
        <title>The genome sequence of Methylocystis heyeri.</title>
        <authorList>
            <person name="Oshkin I.Y."/>
            <person name="Miroshnikov K."/>
            <person name="Dedysh S.N."/>
        </authorList>
    </citation>
    <scope>NUCLEOTIDE SEQUENCE [LARGE SCALE GENOMIC DNA]</scope>
    <source>
        <strain evidence="11 12">H2</strain>
    </source>
</reference>
<comment type="function">
    <text evidence="8">Catalyzes the attachment of glutamate to tRNA(Glu) in a two-step reaction: glutamate is first activated by ATP to form Glu-AMP and then transferred to the acceptor end of tRNA(Glu).</text>
</comment>
<dbReference type="InterPro" id="IPR008925">
    <property type="entry name" value="aa_tRNA-synth_I_cd-bd_sf"/>
</dbReference>
<dbReference type="EC" id="6.1.1.17" evidence="8"/>
<keyword evidence="2 8" id="KW-0963">Cytoplasm</keyword>
<sequence>MTTPVVRFAPSPTGRIHIGNARVALFNYLFAATHNGRFVLRFDDTDFARSTAAFAEGIEIDLAWLGIAPQVTLRQSERTSSYEATAERLRAMGRLYPCWETQEELEKRRKISQARGLPPVYDRAALNASGEDRARWEAEGRRPHWRFLLERKTVEWADLIRGPSHIDCASLSDPVLIREDGSFLYTLPSIVDDIELGISHIIRGEDHVTNTAVQIQLFEALAPEEPVPVFAHHNLLVSGEGEGLSKRTGSLSIASLREEGYEPLAVAALATLTGSSEAVRAVRTLEELASHFDLAHVSRNPARFDPGDLAPLTHRTLALLHYEDVRERLSAHDIVGFKAEPFWLAVRSNLSRFDDVLEWWRVVEGEIEPVREDEEMLARAFELLPAEPWDGTIWGQWTAAIKALTGRKGRALFHPLRLALTGKETGPELAALLPLIGHAKVAARLAPCRGQAA</sequence>
<dbReference type="OrthoDB" id="9807503at2"/>
<gene>
    <name evidence="8" type="primary">gltX</name>
    <name evidence="11" type="ORF">H2LOC_002885</name>
</gene>
<feature type="domain" description="Aminoacyl-tRNA synthetase class I anticodon-binding" evidence="10">
    <location>
        <begin position="374"/>
        <end position="446"/>
    </location>
</feature>
<dbReference type="InterPro" id="IPR045462">
    <property type="entry name" value="aa-tRNA-synth_I_cd-bd"/>
</dbReference>
<comment type="subunit">
    <text evidence="8">Monomer.</text>
</comment>
<dbReference type="PANTHER" id="PTHR43311">
    <property type="entry name" value="GLUTAMATE--TRNA LIGASE"/>
    <property type="match status" value="1"/>
</dbReference>
<keyword evidence="3 8" id="KW-0436">Ligase</keyword>
<dbReference type="InterPro" id="IPR020058">
    <property type="entry name" value="Glu/Gln-tRNA-synth_Ib_cat-dom"/>
</dbReference>
<dbReference type="PROSITE" id="PS00178">
    <property type="entry name" value="AA_TRNA_LIGASE_I"/>
    <property type="match status" value="1"/>
</dbReference>
<feature type="binding site" evidence="8">
    <location>
        <position position="246"/>
    </location>
    <ligand>
        <name>ATP</name>
        <dbReference type="ChEBI" id="CHEBI:30616"/>
    </ligand>
</feature>
<comment type="similarity">
    <text evidence="1 8">Belongs to the class-I aminoacyl-tRNA synthetase family. Glutamate--tRNA ligase type 1 subfamily.</text>
</comment>
<evidence type="ECO:0000256" key="4">
    <source>
        <dbReference type="ARBA" id="ARBA00022741"/>
    </source>
</evidence>
<accession>A0A6B8KCG3</accession>
<dbReference type="PRINTS" id="PR00987">
    <property type="entry name" value="TRNASYNTHGLU"/>
</dbReference>
<proteinExistence type="inferred from homology"/>
<dbReference type="InterPro" id="IPR014729">
    <property type="entry name" value="Rossmann-like_a/b/a_fold"/>
</dbReference>
<dbReference type="InterPro" id="IPR000924">
    <property type="entry name" value="Glu/Gln-tRNA-synth"/>
</dbReference>
<evidence type="ECO:0000256" key="5">
    <source>
        <dbReference type="ARBA" id="ARBA00022840"/>
    </source>
</evidence>
<keyword evidence="7 8" id="KW-0030">Aminoacyl-tRNA synthetase</keyword>
<keyword evidence="12" id="KW-1185">Reference proteome</keyword>
<dbReference type="GO" id="GO:0005737">
    <property type="term" value="C:cytoplasm"/>
    <property type="evidence" value="ECO:0007669"/>
    <property type="project" value="UniProtKB-SubCell"/>
</dbReference>
<protein>
    <recommendedName>
        <fullName evidence="8">Glutamate--tRNA ligase</fullName>
        <ecNumber evidence="8">6.1.1.17</ecNumber>
    </recommendedName>
    <alternativeName>
        <fullName evidence="8">Glutamyl-tRNA synthetase</fullName>
        <shortName evidence="8">GluRS</shortName>
    </alternativeName>
</protein>
<evidence type="ECO:0000313" key="11">
    <source>
        <dbReference type="EMBL" id="QGM44715.1"/>
    </source>
</evidence>
<dbReference type="AlphaFoldDB" id="A0A6B8KCG3"/>
<dbReference type="Proteomes" id="UP000309061">
    <property type="component" value="Chromosome"/>
</dbReference>
<dbReference type="SUPFAM" id="SSF48163">
    <property type="entry name" value="An anticodon-binding domain of class I aminoacyl-tRNA synthetases"/>
    <property type="match status" value="1"/>
</dbReference>
<dbReference type="PANTHER" id="PTHR43311:SF2">
    <property type="entry name" value="GLUTAMATE--TRNA LIGASE, MITOCHONDRIAL-RELATED"/>
    <property type="match status" value="1"/>
</dbReference>
<dbReference type="InterPro" id="IPR004527">
    <property type="entry name" value="Glu-tRNA-ligase_bac/mito"/>
</dbReference>
<dbReference type="InterPro" id="IPR049940">
    <property type="entry name" value="GluQ/Sye"/>
</dbReference>
<evidence type="ECO:0000259" key="10">
    <source>
        <dbReference type="Pfam" id="PF19269"/>
    </source>
</evidence>
<feature type="domain" description="Glutamyl/glutaminyl-tRNA synthetase class Ib catalytic" evidence="9">
    <location>
        <begin position="5"/>
        <end position="309"/>
    </location>
</feature>
<dbReference type="EMBL" id="CP046052">
    <property type="protein sequence ID" value="QGM44715.1"/>
    <property type="molecule type" value="Genomic_DNA"/>
</dbReference>
<feature type="short sequence motif" description="'KMSKS' region" evidence="8">
    <location>
        <begin position="243"/>
        <end position="247"/>
    </location>
</feature>
<evidence type="ECO:0000256" key="3">
    <source>
        <dbReference type="ARBA" id="ARBA00022598"/>
    </source>
</evidence>
<feature type="short sequence motif" description="'HIGH' region" evidence="8">
    <location>
        <begin position="10"/>
        <end position="20"/>
    </location>
</feature>
<dbReference type="Gene3D" id="3.40.50.620">
    <property type="entry name" value="HUPs"/>
    <property type="match status" value="1"/>
</dbReference>
<comment type="subcellular location">
    <subcellularLocation>
        <location evidence="8">Cytoplasm</location>
    </subcellularLocation>
</comment>
<evidence type="ECO:0000313" key="12">
    <source>
        <dbReference type="Proteomes" id="UP000309061"/>
    </source>
</evidence>
<evidence type="ECO:0000259" key="9">
    <source>
        <dbReference type="Pfam" id="PF00749"/>
    </source>
</evidence>
<organism evidence="11 12">
    <name type="scientific">Methylocystis heyeri</name>
    <dbReference type="NCBI Taxonomy" id="391905"/>
    <lineage>
        <taxon>Bacteria</taxon>
        <taxon>Pseudomonadati</taxon>
        <taxon>Pseudomonadota</taxon>
        <taxon>Alphaproteobacteria</taxon>
        <taxon>Hyphomicrobiales</taxon>
        <taxon>Methylocystaceae</taxon>
        <taxon>Methylocystis</taxon>
    </lineage>
</organism>
<dbReference type="SUPFAM" id="SSF52374">
    <property type="entry name" value="Nucleotidylyl transferase"/>
    <property type="match status" value="1"/>
</dbReference>
<keyword evidence="4 8" id="KW-0547">Nucleotide-binding</keyword>
<dbReference type="HAMAP" id="MF_00022">
    <property type="entry name" value="Glu_tRNA_synth_type1"/>
    <property type="match status" value="1"/>
</dbReference>
<keyword evidence="6 8" id="KW-0648">Protein biosynthesis</keyword>
<dbReference type="Pfam" id="PF00749">
    <property type="entry name" value="tRNA-synt_1c"/>
    <property type="match status" value="1"/>
</dbReference>
<evidence type="ECO:0000256" key="6">
    <source>
        <dbReference type="ARBA" id="ARBA00022917"/>
    </source>
</evidence>
<evidence type="ECO:0000256" key="1">
    <source>
        <dbReference type="ARBA" id="ARBA00007894"/>
    </source>
</evidence>
<dbReference type="InterPro" id="IPR001412">
    <property type="entry name" value="aa-tRNA-synth_I_CS"/>
</dbReference>
<dbReference type="Gene3D" id="1.10.10.350">
    <property type="match status" value="1"/>
</dbReference>
<dbReference type="GO" id="GO:0006424">
    <property type="term" value="P:glutamyl-tRNA aminoacylation"/>
    <property type="evidence" value="ECO:0007669"/>
    <property type="project" value="UniProtKB-UniRule"/>
</dbReference>
<keyword evidence="5 8" id="KW-0067">ATP-binding</keyword>
<comment type="catalytic activity">
    <reaction evidence="8">
        <text>tRNA(Glu) + L-glutamate + ATP = L-glutamyl-tRNA(Glu) + AMP + diphosphate</text>
        <dbReference type="Rhea" id="RHEA:23540"/>
        <dbReference type="Rhea" id="RHEA-COMP:9663"/>
        <dbReference type="Rhea" id="RHEA-COMP:9680"/>
        <dbReference type="ChEBI" id="CHEBI:29985"/>
        <dbReference type="ChEBI" id="CHEBI:30616"/>
        <dbReference type="ChEBI" id="CHEBI:33019"/>
        <dbReference type="ChEBI" id="CHEBI:78442"/>
        <dbReference type="ChEBI" id="CHEBI:78520"/>
        <dbReference type="ChEBI" id="CHEBI:456215"/>
        <dbReference type="EC" id="6.1.1.17"/>
    </reaction>
</comment>
<dbReference type="RefSeq" id="WP_136495011.1">
    <property type="nucleotide sequence ID" value="NZ_CP046052.1"/>
</dbReference>
<dbReference type="KEGG" id="mhey:H2LOC_002885"/>
<dbReference type="GO" id="GO:0005524">
    <property type="term" value="F:ATP binding"/>
    <property type="evidence" value="ECO:0007669"/>
    <property type="project" value="UniProtKB-UniRule"/>
</dbReference>
<name>A0A6B8KCG3_9HYPH</name>
<dbReference type="GO" id="GO:0000049">
    <property type="term" value="F:tRNA binding"/>
    <property type="evidence" value="ECO:0007669"/>
    <property type="project" value="InterPro"/>
</dbReference>
<evidence type="ECO:0000256" key="7">
    <source>
        <dbReference type="ARBA" id="ARBA00023146"/>
    </source>
</evidence>
<dbReference type="Pfam" id="PF19269">
    <property type="entry name" value="Anticodon_2"/>
    <property type="match status" value="1"/>
</dbReference>